<dbReference type="WBParaSite" id="SVE_1906800.1">
    <property type="protein sequence ID" value="SVE_1906800.1"/>
    <property type="gene ID" value="SVE_1906800"/>
</dbReference>
<dbReference type="Proteomes" id="UP000035680">
    <property type="component" value="Unassembled WGS sequence"/>
</dbReference>
<evidence type="ECO:0000313" key="1">
    <source>
        <dbReference type="Proteomes" id="UP000035680"/>
    </source>
</evidence>
<accession>A0A0K0G2W7</accession>
<organism evidence="1 2">
    <name type="scientific">Strongyloides venezuelensis</name>
    <name type="common">Threadworm</name>
    <dbReference type="NCBI Taxonomy" id="75913"/>
    <lineage>
        <taxon>Eukaryota</taxon>
        <taxon>Metazoa</taxon>
        <taxon>Ecdysozoa</taxon>
        <taxon>Nematoda</taxon>
        <taxon>Chromadorea</taxon>
        <taxon>Rhabditida</taxon>
        <taxon>Tylenchina</taxon>
        <taxon>Panagrolaimomorpha</taxon>
        <taxon>Strongyloidoidea</taxon>
        <taxon>Strongyloididae</taxon>
        <taxon>Strongyloides</taxon>
    </lineage>
</organism>
<reference evidence="2" key="2">
    <citation type="submission" date="2015-08" db="UniProtKB">
        <authorList>
            <consortium name="WormBaseParasite"/>
        </authorList>
    </citation>
    <scope>IDENTIFICATION</scope>
</reference>
<evidence type="ECO:0000313" key="2">
    <source>
        <dbReference type="WBParaSite" id="SVE_1906800.1"/>
    </source>
</evidence>
<keyword evidence="1" id="KW-1185">Reference proteome</keyword>
<proteinExistence type="predicted"/>
<reference evidence="1" key="1">
    <citation type="submission" date="2014-07" db="EMBL/GenBank/DDBJ databases">
        <authorList>
            <person name="Martin A.A"/>
            <person name="De Silva N."/>
        </authorList>
    </citation>
    <scope>NUCLEOTIDE SEQUENCE</scope>
</reference>
<protein>
    <submittedName>
        <fullName evidence="2">MATH domain-containing protein</fullName>
    </submittedName>
</protein>
<name>A0A0K0G2W7_STRVS</name>
<sequence>MQKKVQEMENIKLLEQALSLLKVKKDIVSYSCNRSFSYGGGENINLNIEFEIPNNVSFTIESSTPLISNSKCSSSKSTSTNDDVKVYTSTITPSSGTSIAPESCQDVKNDDEVMKNNANYQALNTLSESQKNVYVEIIVYIRTYVQNNMNEGILERIDIELNPFRVTPREIIKTVLTDKDPLKIIEDGMFFTRKDFDCERDKDKQQNWIACYPYEIDMSLVKIYGSTSMNDFKMSFVLDVITKV</sequence>
<dbReference type="AlphaFoldDB" id="A0A0K0G2W7"/>
<dbReference type="STRING" id="75913.A0A0K0G2W7"/>